<dbReference type="RefSeq" id="WP_163819191.1">
    <property type="nucleotide sequence ID" value="NZ_JAAGOB010000007.1"/>
</dbReference>
<name>A0A6N9YNI2_9ACTN</name>
<organism evidence="4 5">
    <name type="scientific">Phytoactinopolyspora alkaliphila</name>
    <dbReference type="NCBI Taxonomy" id="1783498"/>
    <lineage>
        <taxon>Bacteria</taxon>
        <taxon>Bacillati</taxon>
        <taxon>Actinomycetota</taxon>
        <taxon>Actinomycetes</taxon>
        <taxon>Jiangellales</taxon>
        <taxon>Jiangellaceae</taxon>
        <taxon>Phytoactinopolyspora</taxon>
    </lineage>
</organism>
<dbReference type="InterPro" id="IPR000182">
    <property type="entry name" value="GNAT_dom"/>
</dbReference>
<dbReference type="Pfam" id="PF00583">
    <property type="entry name" value="Acetyltransf_1"/>
    <property type="match status" value="1"/>
</dbReference>
<gene>
    <name evidence="4" type="ORF">G1H11_13890</name>
</gene>
<dbReference type="EMBL" id="JAAGOB010000007">
    <property type="protein sequence ID" value="NED96398.1"/>
    <property type="molecule type" value="Genomic_DNA"/>
</dbReference>
<feature type="domain" description="N-acetyltransferase" evidence="3">
    <location>
        <begin position="7"/>
        <end position="158"/>
    </location>
</feature>
<dbReference type="GO" id="GO:0016747">
    <property type="term" value="F:acyltransferase activity, transferring groups other than amino-acyl groups"/>
    <property type="evidence" value="ECO:0007669"/>
    <property type="project" value="InterPro"/>
</dbReference>
<accession>A0A6N9YNI2</accession>
<dbReference type="InterPro" id="IPR050832">
    <property type="entry name" value="Bact_Acetyltransf"/>
</dbReference>
<dbReference type="PANTHER" id="PTHR43877:SF2">
    <property type="entry name" value="AMINOALKYLPHOSPHONATE N-ACETYLTRANSFERASE-RELATED"/>
    <property type="match status" value="1"/>
</dbReference>
<dbReference type="SUPFAM" id="SSF55729">
    <property type="entry name" value="Acyl-CoA N-acyltransferases (Nat)"/>
    <property type="match status" value="1"/>
</dbReference>
<evidence type="ECO:0000259" key="3">
    <source>
        <dbReference type="PROSITE" id="PS51186"/>
    </source>
</evidence>
<dbReference type="InterPro" id="IPR016181">
    <property type="entry name" value="Acyl_CoA_acyltransferase"/>
</dbReference>
<evidence type="ECO:0000313" key="5">
    <source>
        <dbReference type="Proteomes" id="UP000469185"/>
    </source>
</evidence>
<evidence type="ECO:0000256" key="1">
    <source>
        <dbReference type="ARBA" id="ARBA00022679"/>
    </source>
</evidence>
<comment type="caution">
    <text evidence="4">The sequence shown here is derived from an EMBL/GenBank/DDBJ whole genome shotgun (WGS) entry which is preliminary data.</text>
</comment>
<evidence type="ECO:0000256" key="2">
    <source>
        <dbReference type="ARBA" id="ARBA00023315"/>
    </source>
</evidence>
<sequence>MTGSPAVTLRAARPDDAPAVAAIWHDGWPDGHLGHVPDDLVAARTAESFATRAAERVDDTVVAIVDAAVAGFVMVSDDEVEQVYVAARHRGTGVAGVLLAAAECVVADHGRQQAWLAVVAGNARARRFYERQGWADDGPFEYYAPGGDGEILVPCRRYTKRVGRPADDAV</sequence>
<dbReference type="Gene3D" id="3.40.630.30">
    <property type="match status" value="1"/>
</dbReference>
<evidence type="ECO:0000313" key="4">
    <source>
        <dbReference type="EMBL" id="NED96398.1"/>
    </source>
</evidence>
<keyword evidence="2" id="KW-0012">Acyltransferase</keyword>
<dbReference type="PANTHER" id="PTHR43877">
    <property type="entry name" value="AMINOALKYLPHOSPHONATE N-ACETYLTRANSFERASE-RELATED-RELATED"/>
    <property type="match status" value="1"/>
</dbReference>
<proteinExistence type="predicted"/>
<dbReference type="Proteomes" id="UP000469185">
    <property type="component" value="Unassembled WGS sequence"/>
</dbReference>
<protein>
    <submittedName>
        <fullName evidence="4">GNAT family N-acetyltransferase</fullName>
    </submittedName>
</protein>
<dbReference type="AlphaFoldDB" id="A0A6N9YNI2"/>
<keyword evidence="1 4" id="KW-0808">Transferase</keyword>
<keyword evidence="5" id="KW-1185">Reference proteome</keyword>
<reference evidence="4 5" key="1">
    <citation type="submission" date="2020-02" db="EMBL/GenBank/DDBJ databases">
        <authorList>
            <person name="Li X.-J."/>
            <person name="Feng X.-M."/>
        </authorList>
    </citation>
    <scope>NUCLEOTIDE SEQUENCE [LARGE SCALE GENOMIC DNA]</scope>
    <source>
        <strain evidence="4 5">CGMCC 4.7225</strain>
    </source>
</reference>
<dbReference type="PROSITE" id="PS51186">
    <property type="entry name" value="GNAT"/>
    <property type="match status" value="1"/>
</dbReference>